<feature type="region of interest" description="Disordered" evidence="9">
    <location>
        <begin position="395"/>
        <end position="422"/>
    </location>
</feature>
<reference evidence="11" key="1">
    <citation type="submission" date="2022-05" db="EMBL/GenBank/DDBJ databases">
        <title>The Musa troglodytarum L. genome provides insights into the mechanism of non-climacteric behaviour and enrichment of carotenoids.</title>
        <authorList>
            <person name="Wang J."/>
        </authorList>
    </citation>
    <scope>NUCLEOTIDE SEQUENCE</scope>
    <source>
        <tissue evidence="11">Leaf</tissue>
    </source>
</reference>
<feature type="transmembrane region" description="Helical" evidence="8">
    <location>
        <begin position="262"/>
        <end position="283"/>
    </location>
</feature>
<evidence type="ECO:0000256" key="3">
    <source>
        <dbReference type="ARBA" id="ARBA00022679"/>
    </source>
</evidence>
<sequence length="422" mass="47273">MNPMAPPIEEQEEVARELDSSCNHHQPSINSSSHEGSSSSSSSSRGNKHALCVVGIGAGGSSRPPNEFTRDATGRSDRSRFTNWLTKTVPLPRCCCPFFGVQPCGPRTRLYQVWQGKNVFLFRGHMVCGPDPRGLTLTAVTIVLADWIFCAYIDDTSRFGFRAAASMVLTAIQVIVNLILASTRDPGIIPRNQVSNATDIISRSRRRVSVEGVSVKIKYCKICKIYRPPRSCHCVVCDNCVDRFDHHCPWIGQCIGLRNSRYYLMFILSALVFFGYIFVFSWLRMRRNWLKTRSGLFRMLADAPETFLLALFSFMAIWFLGGFFIFHAYLVALNQTARENFKRSYAKTPNPYDKGILRNIKEALFTRLPPSKVNFRALVEPDWCSIARMLASSTGRGDEPTVAAQHVPCAGKGSPATNMPTD</sequence>
<dbReference type="GO" id="GO:0005783">
    <property type="term" value="C:endoplasmic reticulum"/>
    <property type="evidence" value="ECO:0007669"/>
    <property type="project" value="TreeGrafter"/>
</dbReference>
<evidence type="ECO:0000256" key="1">
    <source>
        <dbReference type="ARBA" id="ARBA00004141"/>
    </source>
</evidence>
<keyword evidence="4 8" id="KW-0812">Transmembrane</keyword>
<dbReference type="GO" id="GO:0019706">
    <property type="term" value="F:protein-cysteine S-palmitoyltransferase activity"/>
    <property type="evidence" value="ECO:0007669"/>
    <property type="project" value="UniProtKB-EC"/>
</dbReference>
<dbReference type="GO" id="GO:0006612">
    <property type="term" value="P:protein targeting to membrane"/>
    <property type="evidence" value="ECO:0007669"/>
    <property type="project" value="TreeGrafter"/>
</dbReference>
<comment type="domain">
    <text evidence="8">The DHHC domain is required for palmitoyltransferase activity.</text>
</comment>
<evidence type="ECO:0000256" key="7">
    <source>
        <dbReference type="ARBA" id="ARBA00023315"/>
    </source>
</evidence>
<evidence type="ECO:0000256" key="6">
    <source>
        <dbReference type="ARBA" id="ARBA00023136"/>
    </source>
</evidence>
<evidence type="ECO:0000313" key="11">
    <source>
        <dbReference type="EMBL" id="URE31522.1"/>
    </source>
</evidence>
<organism evidence="11 12">
    <name type="scientific">Musa troglodytarum</name>
    <name type="common">fe'i banana</name>
    <dbReference type="NCBI Taxonomy" id="320322"/>
    <lineage>
        <taxon>Eukaryota</taxon>
        <taxon>Viridiplantae</taxon>
        <taxon>Streptophyta</taxon>
        <taxon>Embryophyta</taxon>
        <taxon>Tracheophyta</taxon>
        <taxon>Spermatophyta</taxon>
        <taxon>Magnoliopsida</taxon>
        <taxon>Liliopsida</taxon>
        <taxon>Zingiberales</taxon>
        <taxon>Musaceae</taxon>
        <taxon>Musa</taxon>
    </lineage>
</organism>
<accession>A0A9E7KTM9</accession>
<dbReference type="PROSITE" id="PS50216">
    <property type="entry name" value="DHHC"/>
    <property type="match status" value="1"/>
</dbReference>
<protein>
    <recommendedName>
        <fullName evidence="8">S-acyltransferase</fullName>
        <ecNumber evidence="8">2.3.1.225</ecNumber>
    </recommendedName>
    <alternativeName>
        <fullName evidence="8">Palmitoyltransferase</fullName>
    </alternativeName>
</protein>
<dbReference type="Proteomes" id="UP001055439">
    <property type="component" value="Chromosome 8"/>
</dbReference>
<dbReference type="GO" id="GO:0016020">
    <property type="term" value="C:membrane"/>
    <property type="evidence" value="ECO:0007669"/>
    <property type="project" value="UniProtKB-SubCell"/>
</dbReference>
<dbReference type="AlphaFoldDB" id="A0A9E7KTM9"/>
<dbReference type="EMBL" id="CP097510">
    <property type="protein sequence ID" value="URE31522.1"/>
    <property type="molecule type" value="Genomic_DNA"/>
</dbReference>
<dbReference type="OrthoDB" id="4096362at2759"/>
<comment type="catalytic activity">
    <reaction evidence="8">
        <text>L-cysteinyl-[protein] + hexadecanoyl-CoA = S-hexadecanoyl-L-cysteinyl-[protein] + CoA</text>
        <dbReference type="Rhea" id="RHEA:36683"/>
        <dbReference type="Rhea" id="RHEA-COMP:10131"/>
        <dbReference type="Rhea" id="RHEA-COMP:11032"/>
        <dbReference type="ChEBI" id="CHEBI:29950"/>
        <dbReference type="ChEBI" id="CHEBI:57287"/>
        <dbReference type="ChEBI" id="CHEBI:57379"/>
        <dbReference type="ChEBI" id="CHEBI:74151"/>
        <dbReference type="EC" id="2.3.1.225"/>
    </reaction>
</comment>
<evidence type="ECO:0000256" key="4">
    <source>
        <dbReference type="ARBA" id="ARBA00022692"/>
    </source>
</evidence>
<proteinExistence type="inferred from homology"/>
<evidence type="ECO:0000256" key="9">
    <source>
        <dbReference type="SAM" id="MobiDB-lite"/>
    </source>
</evidence>
<keyword evidence="5 8" id="KW-1133">Transmembrane helix</keyword>
<feature type="compositionally biased region" description="Low complexity" evidence="9">
    <location>
        <begin position="28"/>
        <end position="44"/>
    </location>
</feature>
<comment type="subcellular location">
    <subcellularLocation>
        <location evidence="1">Membrane</location>
        <topology evidence="1">Multi-pass membrane protein</topology>
    </subcellularLocation>
</comment>
<dbReference type="PANTHER" id="PTHR22883:SF57">
    <property type="entry name" value="S-ACYLTRANSFERASE"/>
    <property type="match status" value="1"/>
</dbReference>
<gene>
    <name evidence="11" type="ORF">MUK42_25891</name>
</gene>
<comment type="similarity">
    <text evidence="2 8">Belongs to the DHHC palmitoyltransferase family.</text>
</comment>
<keyword evidence="6 8" id="KW-0472">Membrane</keyword>
<name>A0A9E7KTM9_9LILI</name>
<evidence type="ECO:0000259" key="10">
    <source>
        <dbReference type="Pfam" id="PF01529"/>
    </source>
</evidence>
<keyword evidence="7 8" id="KW-0012">Acyltransferase</keyword>
<dbReference type="Pfam" id="PF01529">
    <property type="entry name" value="DHHC"/>
    <property type="match status" value="1"/>
</dbReference>
<evidence type="ECO:0000313" key="12">
    <source>
        <dbReference type="Proteomes" id="UP001055439"/>
    </source>
</evidence>
<dbReference type="EC" id="2.3.1.225" evidence="8"/>
<feature type="transmembrane region" description="Helical" evidence="8">
    <location>
        <begin position="307"/>
        <end position="333"/>
    </location>
</feature>
<dbReference type="InterPro" id="IPR039859">
    <property type="entry name" value="PFA4/ZDH16/20/ERF2-like"/>
</dbReference>
<evidence type="ECO:0000256" key="5">
    <source>
        <dbReference type="ARBA" id="ARBA00022989"/>
    </source>
</evidence>
<keyword evidence="12" id="KW-1185">Reference proteome</keyword>
<feature type="region of interest" description="Disordered" evidence="9">
    <location>
        <begin position="1"/>
        <end position="47"/>
    </location>
</feature>
<dbReference type="InterPro" id="IPR001594">
    <property type="entry name" value="Palmitoyltrfase_DHHC"/>
</dbReference>
<evidence type="ECO:0000256" key="2">
    <source>
        <dbReference type="ARBA" id="ARBA00008574"/>
    </source>
</evidence>
<keyword evidence="3 8" id="KW-0808">Transferase</keyword>
<dbReference type="GO" id="GO:0005794">
    <property type="term" value="C:Golgi apparatus"/>
    <property type="evidence" value="ECO:0007669"/>
    <property type="project" value="TreeGrafter"/>
</dbReference>
<dbReference type="PANTHER" id="PTHR22883">
    <property type="entry name" value="ZINC FINGER DHHC DOMAIN CONTAINING PROTEIN"/>
    <property type="match status" value="1"/>
</dbReference>
<feature type="transmembrane region" description="Helical" evidence="8">
    <location>
        <begin position="159"/>
        <end position="181"/>
    </location>
</feature>
<feature type="domain" description="Palmitoyltransferase DHHC" evidence="10">
    <location>
        <begin position="217"/>
        <end position="343"/>
    </location>
</feature>
<evidence type="ECO:0000256" key="8">
    <source>
        <dbReference type="RuleBase" id="RU079119"/>
    </source>
</evidence>